<comment type="caution">
    <text evidence="2">The sequence shown here is derived from an EMBL/GenBank/DDBJ whole genome shotgun (WGS) entry which is preliminary data.</text>
</comment>
<feature type="region of interest" description="Disordered" evidence="1">
    <location>
        <begin position="34"/>
        <end position="65"/>
    </location>
</feature>
<sequence length="65" mass="7345">MCYSRLHWVEGGDEDWEEDEGCYCSPRTELRDSREVITSEDESGREGRRVGLSEAYHSTGGKSGT</sequence>
<dbReference type="EMBL" id="VSRR010003961">
    <property type="protein sequence ID" value="MPC38050.1"/>
    <property type="molecule type" value="Genomic_DNA"/>
</dbReference>
<evidence type="ECO:0000313" key="2">
    <source>
        <dbReference type="EMBL" id="MPC38050.1"/>
    </source>
</evidence>
<protein>
    <submittedName>
        <fullName evidence="2">Uncharacterized protein</fullName>
    </submittedName>
</protein>
<keyword evidence="3" id="KW-1185">Reference proteome</keyword>
<accession>A0A5B7ET28</accession>
<organism evidence="2 3">
    <name type="scientific">Portunus trituberculatus</name>
    <name type="common">Swimming crab</name>
    <name type="synonym">Neptunus trituberculatus</name>
    <dbReference type="NCBI Taxonomy" id="210409"/>
    <lineage>
        <taxon>Eukaryota</taxon>
        <taxon>Metazoa</taxon>
        <taxon>Ecdysozoa</taxon>
        <taxon>Arthropoda</taxon>
        <taxon>Crustacea</taxon>
        <taxon>Multicrustacea</taxon>
        <taxon>Malacostraca</taxon>
        <taxon>Eumalacostraca</taxon>
        <taxon>Eucarida</taxon>
        <taxon>Decapoda</taxon>
        <taxon>Pleocyemata</taxon>
        <taxon>Brachyura</taxon>
        <taxon>Eubrachyura</taxon>
        <taxon>Portunoidea</taxon>
        <taxon>Portunidae</taxon>
        <taxon>Portuninae</taxon>
        <taxon>Portunus</taxon>
    </lineage>
</organism>
<gene>
    <name evidence="2" type="ORF">E2C01_031551</name>
</gene>
<proteinExistence type="predicted"/>
<evidence type="ECO:0000256" key="1">
    <source>
        <dbReference type="SAM" id="MobiDB-lite"/>
    </source>
</evidence>
<reference evidence="2 3" key="1">
    <citation type="submission" date="2019-05" db="EMBL/GenBank/DDBJ databases">
        <title>Another draft genome of Portunus trituberculatus and its Hox gene families provides insights of decapod evolution.</title>
        <authorList>
            <person name="Jeong J.-H."/>
            <person name="Song I."/>
            <person name="Kim S."/>
            <person name="Choi T."/>
            <person name="Kim D."/>
            <person name="Ryu S."/>
            <person name="Kim W."/>
        </authorList>
    </citation>
    <scope>NUCLEOTIDE SEQUENCE [LARGE SCALE GENOMIC DNA]</scope>
    <source>
        <tissue evidence="2">Muscle</tissue>
    </source>
</reference>
<feature type="compositionally biased region" description="Basic and acidic residues" evidence="1">
    <location>
        <begin position="34"/>
        <end position="51"/>
    </location>
</feature>
<evidence type="ECO:0000313" key="3">
    <source>
        <dbReference type="Proteomes" id="UP000324222"/>
    </source>
</evidence>
<dbReference type="Proteomes" id="UP000324222">
    <property type="component" value="Unassembled WGS sequence"/>
</dbReference>
<name>A0A5B7ET28_PORTR</name>
<dbReference type="AlphaFoldDB" id="A0A5B7ET28"/>